<reference evidence="1" key="1">
    <citation type="journal article" date="2015" name="Nature">
        <title>Complex archaea that bridge the gap between prokaryotes and eukaryotes.</title>
        <authorList>
            <person name="Spang A."/>
            <person name="Saw J.H."/>
            <person name="Jorgensen S.L."/>
            <person name="Zaremba-Niedzwiedzka K."/>
            <person name="Martijn J."/>
            <person name="Lind A.E."/>
            <person name="van Eijk R."/>
            <person name="Schleper C."/>
            <person name="Guy L."/>
            <person name="Ettema T.J."/>
        </authorList>
    </citation>
    <scope>NUCLEOTIDE SEQUENCE</scope>
</reference>
<dbReference type="Pfam" id="PF01547">
    <property type="entry name" value="SBP_bac_1"/>
    <property type="match status" value="1"/>
</dbReference>
<feature type="non-terminal residue" evidence="1">
    <location>
        <position position="380"/>
    </location>
</feature>
<dbReference type="Gene3D" id="3.40.190.10">
    <property type="entry name" value="Periplasmic binding protein-like II"/>
    <property type="match status" value="2"/>
</dbReference>
<gene>
    <name evidence="1" type="ORF">LCGC14_2257910</name>
</gene>
<dbReference type="InterPro" id="IPR006059">
    <property type="entry name" value="SBP"/>
</dbReference>
<evidence type="ECO:0008006" key="2">
    <source>
        <dbReference type="Google" id="ProtNLM"/>
    </source>
</evidence>
<dbReference type="PANTHER" id="PTHR43649:SF12">
    <property type="entry name" value="DIACETYLCHITOBIOSE BINDING PROTEIN DASA"/>
    <property type="match status" value="1"/>
</dbReference>
<dbReference type="SUPFAM" id="SSF53850">
    <property type="entry name" value="Periplasmic binding protein-like II"/>
    <property type="match status" value="1"/>
</dbReference>
<sequence>MKRFIIFIMVLFLTIGLGAKGQEERGADVVTVMTWDNDDVVYSFLDGLPIIQYVEEKLNIKIEWRLYPHGEEKEAINLLIAGGGEMPDIFPAQGNPKYLEEKGIIVPWSDFMDAGKMPLTVAKLNDPKYLSIKNQLTDEETGKMYTLGSIPNHDLMIWTDYVRSDWLEKVGIKKDPETVEEYRDMLRAFKTMDPNGNGKADEIPWQNFYAGVTWVKMWSRMFGLPTPDYSLSTVDTLYWAIINGDEVVFAPTDERFLAMLKYLNSLWTEGLINQDQFNMTSPKFTATISNNTVGTQNMWPSAITGMIERLRVIEPNAQWHAIPYVIDSRFMKAEDRKYAKADAVHQKVMLAKNGKNIEAAVRLVDYLFGDEDFMFTREYG</sequence>
<dbReference type="PANTHER" id="PTHR43649">
    <property type="entry name" value="ARABINOSE-BINDING PROTEIN-RELATED"/>
    <property type="match status" value="1"/>
</dbReference>
<protein>
    <recommendedName>
        <fullName evidence="2">ABC transporter substrate-binding protein</fullName>
    </recommendedName>
</protein>
<dbReference type="InterPro" id="IPR050490">
    <property type="entry name" value="Bact_solute-bd_prot1"/>
</dbReference>
<evidence type="ECO:0000313" key="1">
    <source>
        <dbReference type="EMBL" id="KKL55189.1"/>
    </source>
</evidence>
<name>A0A0F9D0X1_9ZZZZ</name>
<dbReference type="EMBL" id="LAZR01030928">
    <property type="protein sequence ID" value="KKL55189.1"/>
    <property type="molecule type" value="Genomic_DNA"/>
</dbReference>
<accession>A0A0F9D0X1</accession>
<organism evidence="1">
    <name type="scientific">marine sediment metagenome</name>
    <dbReference type="NCBI Taxonomy" id="412755"/>
    <lineage>
        <taxon>unclassified sequences</taxon>
        <taxon>metagenomes</taxon>
        <taxon>ecological metagenomes</taxon>
    </lineage>
</organism>
<dbReference type="AlphaFoldDB" id="A0A0F9D0X1"/>
<comment type="caution">
    <text evidence="1">The sequence shown here is derived from an EMBL/GenBank/DDBJ whole genome shotgun (WGS) entry which is preliminary data.</text>
</comment>
<proteinExistence type="predicted"/>